<dbReference type="SUPFAM" id="SSF140864">
    <property type="entry name" value="TROVE domain-like"/>
    <property type="match status" value="1"/>
</dbReference>
<evidence type="ECO:0000259" key="7">
    <source>
        <dbReference type="PROSITE" id="PS50988"/>
    </source>
</evidence>
<reference evidence="8 9" key="1">
    <citation type="submission" date="2018-03" db="EMBL/GenBank/DDBJ databases">
        <title>Aeromonas veronii whole genome sequencing and analysis.</title>
        <authorList>
            <person name="Xie H."/>
            <person name="Liu T."/>
            <person name="Wang K."/>
        </authorList>
    </citation>
    <scope>NUCLEOTIDE SEQUENCE [LARGE SCALE GENOMIC DNA]</scope>
    <source>
        <strain evidence="8 9">XH.VA.1</strain>
    </source>
</reference>
<comment type="similarity">
    <text evidence="2">Belongs to the Ro 60 kDa family.</text>
</comment>
<dbReference type="RefSeq" id="WP_107684637.1">
    <property type="nucleotide sequence ID" value="NZ_PZKL01000045.1"/>
</dbReference>
<dbReference type="SUPFAM" id="SSF53300">
    <property type="entry name" value="vWA-like"/>
    <property type="match status" value="1"/>
</dbReference>
<dbReference type="Proteomes" id="UP000241986">
    <property type="component" value="Unassembled WGS sequence"/>
</dbReference>
<evidence type="ECO:0000256" key="5">
    <source>
        <dbReference type="ARBA" id="ARBA00022884"/>
    </source>
</evidence>
<dbReference type="GO" id="GO:0003723">
    <property type="term" value="F:RNA binding"/>
    <property type="evidence" value="ECO:0007669"/>
    <property type="project" value="UniProtKB-KW"/>
</dbReference>
<dbReference type="Gene3D" id="3.40.50.410">
    <property type="entry name" value="von Willebrand factor, type A domain"/>
    <property type="match status" value="1"/>
</dbReference>
<gene>
    <name evidence="8" type="ORF">DAA48_21475</name>
</gene>
<dbReference type="GO" id="GO:0046872">
    <property type="term" value="F:metal ion binding"/>
    <property type="evidence" value="ECO:0007669"/>
    <property type="project" value="UniProtKB-KW"/>
</dbReference>
<dbReference type="InterPro" id="IPR040322">
    <property type="entry name" value="TROVE2"/>
</dbReference>
<evidence type="ECO:0000256" key="4">
    <source>
        <dbReference type="ARBA" id="ARBA00022723"/>
    </source>
</evidence>
<accession>A0A2T4MWQ2</accession>
<organism evidence="8 9">
    <name type="scientific">Aeromonas veronii</name>
    <dbReference type="NCBI Taxonomy" id="654"/>
    <lineage>
        <taxon>Bacteria</taxon>
        <taxon>Pseudomonadati</taxon>
        <taxon>Pseudomonadota</taxon>
        <taxon>Gammaproteobacteria</taxon>
        <taxon>Aeromonadales</taxon>
        <taxon>Aeromonadaceae</taxon>
        <taxon>Aeromonas</taxon>
    </lineage>
</organism>
<feature type="domain" description="TROVE" evidence="7">
    <location>
        <begin position="48"/>
        <end position="338"/>
    </location>
</feature>
<dbReference type="EMBL" id="PZKL01000045">
    <property type="protein sequence ID" value="PTH79012.1"/>
    <property type="molecule type" value="Genomic_DNA"/>
</dbReference>
<dbReference type="PANTHER" id="PTHR14202">
    <property type="entry name" value="60 KDA RIBONUCLEOPROTEIN SSA/RO"/>
    <property type="match status" value="1"/>
</dbReference>
<evidence type="ECO:0000256" key="1">
    <source>
        <dbReference type="ARBA" id="ARBA00004496"/>
    </source>
</evidence>
<evidence type="ECO:0000313" key="8">
    <source>
        <dbReference type="EMBL" id="PTH79012.1"/>
    </source>
</evidence>
<sequence length="535" mass="59619">MGINQKRVANPAVGHQNHMGGTSYGIKNPITQLRVVAGSCFFGQKMFYNEDKGTHEKIRASENRGVRELSYVHKYLGESLGECIRIPGHHLMTPTALVEAAIKEALDYDPEATLAEAARLRTEDGMRDTPQVIMVMAAHHEKVRGTGMIKKYAGQILSRTDDVTTQLAYQLMVYGRPIPNALKKAWKTFIEGRTATQLAKYRMESRQHKLVDVVNLVRAKGEAVDSLMRGELTLDGETWESLISSKGSNKETWSEAVGVMGHMALLRNIRNLLKFDVPQDLYLEKLVRTAKGGKQLPFRYYTAYQALEEVGAHGKGRALDAIEECLMVSLDEMPRFNGRVMSLCDNSGSAQGGEVSEMGSMMVSQIGNLSAVITGMVSDDGYAGVFGDDLKIVPIRKKASVFDQTKQLDNIGLGIGHGTEHGIWTFFDNAIKTKEHWDHIFVYSDMQAGHGGLYGDESQYRDYRWNGNGGMTNYIDVAKLIKEYRKKVNKDVHVYLVQIAGYPDTLVPEYYDKTYVLGGWGSGLLKFAHHMSSVK</sequence>
<evidence type="ECO:0000313" key="9">
    <source>
        <dbReference type="Proteomes" id="UP000241986"/>
    </source>
</evidence>
<evidence type="ECO:0000256" key="2">
    <source>
        <dbReference type="ARBA" id="ARBA00007814"/>
    </source>
</evidence>
<name>A0A2T4MWQ2_AERVE</name>
<evidence type="ECO:0000256" key="6">
    <source>
        <dbReference type="ARBA" id="ARBA00023274"/>
    </source>
</evidence>
<dbReference type="InterPro" id="IPR008858">
    <property type="entry name" value="TROVE_dom"/>
</dbReference>
<dbReference type="GO" id="GO:1990904">
    <property type="term" value="C:ribonucleoprotein complex"/>
    <property type="evidence" value="ECO:0007669"/>
    <property type="project" value="UniProtKB-KW"/>
</dbReference>
<dbReference type="GO" id="GO:0005737">
    <property type="term" value="C:cytoplasm"/>
    <property type="evidence" value="ECO:0007669"/>
    <property type="project" value="UniProtKB-SubCell"/>
</dbReference>
<evidence type="ECO:0000256" key="3">
    <source>
        <dbReference type="ARBA" id="ARBA00022490"/>
    </source>
</evidence>
<protein>
    <submittedName>
        <fullName evidence="8">TROVE domain-containing protein</fullName>
    </submittedName>
</protein>
<keyword evidence="4" id="KW-0479">Metal-binding</keyword>
<proteinExistence type="inferred from homology"/>
<dbReference type="Pfam" id="PF05731">
    <property type="entry name" value="TROVE"/>
    <property type="match status" value="1"/>
</dbReference>
<dbReference type="AlphaFoldDB" id="A0A2T4MWQ2"/>
<dbReference type="InterPro" id="IPR036465">
    <property type="entry name" value="vWFA_dom_sf"/>
</dbReference>
<keyword evidence="3" id="KW-0963">Cytoplasm</keyword>
<dbReference type="InterPro" id="IPR037214">
    <property type="entry name" value="TROVE_dom_sf"/>
</dbReference>
<dbReference type="PROSITE" id="PS50988">
    <property type="entry name" value="TROVE"/>
    <property type="match status" value="1"/>
</dbReference>
<dbReference type="PANTHER" id="PTHR14202:SF0">
    <property type="entry name" value="RNA-BINDING PROTEIN RO60"/>
    <property type="match status" value="1"/>
</dbReference>
<keyword evidence="6" id="KW-0687">Ribonucleoprotein</keyword>
<comment type="subcellular location">
    <subcellularLocation>
        <location evidence="1">Cytoplasm</location>
    </subcellularLocation>
</comment>
<comment type="caution">
    <text evidence="8">The sequence shown here is derived from an EMBL/GenBank/DDBJ whole genome shotgun (WGS) entry which is preliminary data.</text>
</comment>
<keyword evidence="5" id="KW-0694">RNA-binding</keyword>